<feature type="binding site" evidence="7">
    <location>
        <position position="148"/>
    </location>
    <ligand>
        <name>Zn(2+)</name>
        <dbReference type="ChEBI" id="CHEBI:29105"/>
    </ligand>
</feature>
<dbReference type="GO" id="GO:0004089">
    <property type="term" value="F:carbonate dehydratase activity"/>
    <property type="evidence" value="ECO:0007669"/>
    <property type="project" value="UniProtKB-EC"/>
</dbReference>
<dbReference type="PROSITE" id="PS51318">
    <property type="entry name" value="TAT"/>
    <property type="match status" value="1"/>
</dbReference>
<comment type="catalytic activity">
    <reaction evidence="6">
        <text>hydrogencarbonate + H(+) = CO2 + H2O</text>
        <dbReference type="Rhea" id="RHEA:10748"/>
        <dbReference type="ChEBI" id="CHEBI:15377"/>
        <dbReference type="ChEBI" id="CHEBI:15378"/>
        <dbReference type="ChEBI" id="CHEBI:16526"/>
        <dbReference type="ChEBI" id="CHEBI:17544"/>
        <dbReference type="EC" id="4.2.1.1"/>
    </reaction>
</comment>
<comment type="caution">
    <text evidence="8">The sequence shown here is derived from an EMBL/GenBank/DDBJ whole genome shotgun (WGS) entry which is preliminary data.</text>
</comment>
<dbReference type="AlphaFoldDB" id="A0A6B3NH09"/>
<evidence type="ECO:0000256" key="3">
    <source>
        <dbReference type="ARBA" id="ARBA00022723"/>
    </source>
</evidence>
<dbReference type="SUPFAM" id="SSF53056">
    <property type="entry name" value="beta-carbonic anhydrase, cab"/>
    <property type="match status" value="1"/>
</dbReference>
<evidence type="ECO:0000256" key="4">
    <source>
        <dbReference type="ARBA" id="ARBA00022833"/>
    </source>
</evidence>
<dbReference type="PANTHER" id="PTHR11002">
    <property type="entry name" value="CARBONIC ANHYDRASE"/>
    <property type="match status" value="1"/>
</dbReference>
<comment type="similarity">
    <text evidence="1">Belongs to the beta-class carbonic anhydrase family.</text>
</comment>
<dbReference type="EC" id="4.2.1.1" evidence="2"/>
<dbReference type="EMBL" id="JAAHFQ010000698">
    <property type="protein sequence ID" value="NER31007.1"/>
    <property type="molecule type" value="Genomic_DNA"/>
</dbReference>
<keyword evidence="3 7" id="KW-0479">Metal-binding</keyword>
<protein>
    <recommendedName>
        <fullName evidence="2">carbonic anhydrase</fullName>
        <ecNumber evidence="2">4.2.1.1</ecNumber>
    </recommendedName>
</protein>
<feature type="binding site" evidence="7">
    <location>
        <position position="97"/>
    </location>
    <ligand>
        <name>Zn(2+)</name>
        <dbReference type="ChEBI" id="CHEBI:29105"/>
    </ligand>
</feature>
<reference evidence="8" key="1">
    <citation type="submission" date="2019-11" db="EMBL/GenBank/DDBJ databases">
        <title>Genomic insights into an expanded diversity of filamentous marine cyanobacteria reveals the extraordinary biosynthetic potential of Moorea and Okeania.</title>
        <authorList>
            <person name="Ferreira Leao T."/>
            <person name="Wang M."/>
            <person name="Moss N."/>
            <person name="Da Silva R."/>
            <person name="Sanders J."/>
            <person name="Nurk S."/>
            <person name="Gurevich A."/>
            <person name="Humphrey G."/>
            <person name="Reher R."/>
            <person name="Zhu Q."/>
            <person name="Belda-Ferre P."/>
            <person name="Glukhov E."/>
            <person name="Rex R."/>
            <person name="Dorrestein P.C."/>
            <person name="Knight R."/>
            <person name="Pevzner P."/>
            <person name="Gerwick W.H."/>
            <person name="Gerwick L."/>
        </authorList>
    </citation>
    <scope>NUCLEOTIDE SEQUENCE</scope>
    <source>
        <strain evidence="8">SIO1C4</strain>
    </source>
</reference>
<name>A0A6B3NH09_9CYAN</name>
<organism evidence="8">
    <name type="scientific">Symploca sp. SIO1C4</name>
    <dbReference type="NCBI Taxonomy" id="2607765"/>
    <lineage>
        <taxon>Bacteria</taxon>
        <taxon>Bacillati</taxon>
        <taxon>Cyanobacteriota</taxon>
        <taxon>Cyanophyceae</taxon>
        <taxon>Coleofasciculales</taxon>
        <taxon>Coleofasciculaceae</taxon>
        <taxon>Symploca</taxon>
    </lineage>
</organism>
<dbReference type="InterPro" id="IPR001765">
    <property type="entry name" value="Carbonic_anhydrase"/>
</dbReference>
<evidence type="ECO:0000256" key="5">
    <source>
        <dbReference type="ARBA" id="ARBA00023239"/>
    </source>
</evidence>
<sequence length="237" mass="25129">MNRKNQQVSFSRRKLLKFGGASVGTGLLTTGIGSNLVVPEPVVAQNNMSPDQALEKLMAGNRRFIERKRQNPNQDTARLTEVAKGQAPFASILSCADSRVPPEIVFDQGLGDLFVVRDAGNVATPEEIGSLEFGTLILGSKVLMVLGHEECGAVKAAVAGAPVPGQISSILFAITPAIAHSEGEAGNRVDNAVKANVLLQMERLEKSTVISGLIEEKKLKLVGGRYDLNTGEVTLVA</sequence>
<dbReference type="SMART" id="SM00947">
    <property type="entry name" value="Pro_CA"/>
    <property type="match status" value="1"/>
</dbReference>
<evidence type="ECO:0000313" key="8">
    <source>
        <dbReference type="EMBL" id="NER31007.1"/>
    </source>
</evidence>
<feature type="binding site" evidence="7">
    <location>
        <position position="151"/>
    </location>
    <ligand>
        <name>Zn(2+)</name>
        <dbReference type="ChEBI" id="CHEBI:29105"/>
    </ligand>
</feature>
<dbReference type="InterPro" id="IPR006311">
    <property type="entry name" value="TAT_signal"/>
</dbReference>
<evidence type="ECO:0000256" key="6">
    <source>
        <dbReference type="ARBA" id="ARBA00048348"/>
    </source>
</evidence>
<proteinExistence type="inferred from homology"/>
<gene>
    <name evidence="8" type="ORF">F6J89_26160</name>
</gene>
<keyword evidence="5" id="KW-0456">Lyase</keyword>
<keyword evidence="4 7" id="KW-0862">Zinc</keyword>
<feature type="binding site" evidence="7">
    <location>
        <position position="95"/>
    </location>
    <ligand>
        <name>Zn(2+)</name>
        <dbReference type="ChEBI" id="CHEBI:29105"/>
    </ligand>
</feature>
<comment type="cofactor">
    <cofactor evidence="7">
        <name>Zn(2+)</name>
        <dbReference type="ChEBI" id="CHEBI:29105"/>
    </cofactor>
    <text evidence="7">Binds 1 zinc ion per subunit.</text>
</comment>
<evidence type="ECO:0000256" key="1">
    <source>
        <dbReference type="ARBA" id="ARBA00006217"/>
    </source>
</evidence>
<evidence type="ECO:0000256" key="7">
    <source>
        <dbReference type="PIRSR" id="PIRSR601765-1"/>
    </source>
</evidence>
<dbReference type="Pfam" id="PF00484">
    <property type="entry name" value="Pro_CA"/>
    <property type="match status" value="1"/>
</dbReference>
<accession>A0A6B3NH09</accession>
<dbReference type="PANTHER" id="PTHR11002:SF76">
    <property type="entry name" value="CARBONIC ANHYDRASE"/>
    <property type="match status" value="1"/>
</dbReference>
<dbReference type="InterPro" id="IPR015892">
    <property type="entry name" value="Carbonic_anhydrase_CS"/>
</dbReference>
<dbReference type="InterPro" id="IPR036874">
    <property type="entry name" value="Carbonic_anhydrase_sf"/>
</dbReference>
<dbReference type="GO" id="GO:0015976">
    <property type="term" value="P:carbon utilization"/>
    <property type="evidence" value="ECO:0007669"/>
    <property type="project" value="InterPro"/>
</dbReference>
<dbReference type="Gene3D" id="3.40.1050.10">
    <property type="entry name" value="Carbonic anhydrase"/>
    <property type="match status" value="1"/>
</dbReference>
<dbReference type="CDD" id="cd03378">
    <property type="entry name" value="beta_CA_cladeC"/>
    <property type="match status" value="1"/>
</dbReference>
<evidence type="ECO:0000256" key="2">
    <source>
        <dbReference type="ARBA" id="ARBA00012925"/>
    </source>
</evidence>
<dbReference type="GO" id="GO:0008270">
    <property type="term" value="F:zinc ion binding"/>
    <property type="evidence" value="ECO:0007669"/>
    <property type="project" value="InterPro"/>
</dbReference>
<dbReference type="PROSITE" id="PS00704">
    <property type="entry name" value="PROK_CO2_ANHYDRASE_1"/>
    <property type="match status" value="1"/>
</dbReference>